<accession>A0A1H2K541</accession>
<dbReference type="Pfam" id="PF02923">
    <property type="entry name" value="BamHI"/>
    <property type="match status" value="1"/>
</dbReference>
<keyword evidence="1" id="KW-0378">Hydrolase</keyword>
<keyword evidence="1" id="KW-0540">Nuclease</keyword>
<dbReference type="GO" id="GO:0003677">
    <property type="term" value="F:DNA binding"/>
    <property type="evidence" value="ECO:0007669"/>
    <property type="project" value="InterPro"/>
</dbReference>
<dbReference type="InterPro" id="IPR004194">
    <property type="entry name" value="Restrct_endonuc_II_BamHI"/>
</dbReference>
<evidence type="ECO:0000313" key="1">
    <source>
        <dbReference type="EMBL" id="SDU63445.1"/>
    </source>
</evidence>
<proteinExistence type="predicted"/>
<dbReference type="CDD" id="cd00942">
    <property type="entry name" value="BamHI-like"/>
    <property type="match status" value="1"/>
</dbReference>
<dbReference type="GO" id="GO:0000287">
    <property type="term" value="F:magnesium ion binding"/>
    <property type="evidence" value="ECO:0007669"/>
    <property type="project" value="InterPro"/>
</dbReference>
<organism evidence="1 2">
    <name type="scientific">Desulfobacula phenolica</name>
    <dbReference type="NCBI Taxonomy" id="90732"/>
    <lineage>
        <taxon>Bacteria</taxon>
        <taxon>Pseudomonadati</taxon>
        <taxon>Thermodesulfobacteriota</taxon>
        <taxon>Desulfobacteria</taxon>
        <taxon>Desulfobacterales</taxon>
        <taxon>Desulfobacteraceae</taxon>
        <taxon>Desulfobacula</taxon>
    </lineage>
</organism>
<name>A0A1H2K541_9BACT</name>
<dbReference type="GO" id="GO:0009036">
    <property type="term" value="F:type II site-specific deoxyribonuclease activity"/>
    <property type="evidence" value="ECO:0007669"/>
    <property type="project" value="InterPro"/>
</dbReference>
<dbReference type="Proteomes" id="UP000199608">
    <property type="component" value="Unassembled WGS sequence"/>
</dbReference>
<dbReference type="InterPro" id="IPR011335">
    <property type="entry name" value="Restrct_endonuc-II-like"/>
</dbReference>
<keyword evidence="1" id="KW-0255">Endonuclease</keyword>
<dbReference type="RefSeq" id="WP_092238359.1">
    <property type="nucleotide sequence ID" value="NZ_FNLL01000020.1"/>
</dbReference>
<evidence type="ECO:0000313" key="2">
    <source>
        <dbReference type="Proteomes" id="UP000199608"/>
    </source>
</evidence>
<dbReference type="InterPro" id="IPR011338">
    <property type="entry name" value="BamHI/BglII/BstY"/>
</dbReference>
<dbReference type="AlphaFoldDB" id="A0A1H2K541"/>
<keyword evidence="2" id="KW-1185">Reference proteome</keyword>
<dbReference type="SUPFAM" id="SSF52980">
    <property type="entry name" value="Restriction endonuclease-like"/>
    <property type="match status" value="1"/>
</dbReference>
<protein>
    <submittedName>
        <fullName evidence="1">Restriction endonuclease BamHI</fullName>
    </submittedName>
</protein>
<reference evidence="2" key="1">
    <citation type="submission" date="2016-10" db="EMBL/GenBank/DDBJ databases">
        <authorList>
            <person name="Varghese N."/>
            <person name="Submissions S."/>
        </authorList>
    </citation>
    <scope>NUCLEOTIDE SEQUENCE [LARGE SCALE GENOMIC DNA]</scope>
    <source>
        <strain evidence="2">DSM 3384</strain>
    </source>
</reference>
<sequence length="179" mass="20505">MKIIKTEYLIKKGAFSSSKEFENILSETYDAIQSITWPDGSDNFTLFPKKKANGVVPIKKNFIKYLEDKGWKSEYRMKIASRLRPGPVDAVKFLPENRCFAVEWETGNISSSHRAINKMAIGLLDGIIEGGILILPSRDMYQYLTDRVGNFAEIEPYFNVWKNLQIIKGLLAVIEIEYD</sequence>
<dbReference type="Gene3D" id="3.40.91.20">
    <property type="match status" value="1"/>
</dbReference>
<dbReference type="GO" id="GO:0009307">
    <property type="term" value="P:DNA restriction-modification system"/>
    <property type="evidence" value="ECO:0007669"/>
    <property type="project" value="InterPro"/>
</dbReference>
<gene>
    <name evidence="1" type="ORF">SAMN04487931_12020</name>
</gene>
<dbReference type="EMBL" id="FNLL01000020">
    <property type="protein sequence ID" value="SDU63445.1"/>
    <property type="molecule type" value="Genomic_DNA"/>
</dbReference>